<dbReference type="PANTHER" id="PTHR43595:SF2">
    <property type="entry name" value="SMALL RIBOSOMAL SUBUNIT PROTEIN MS42"/>
    <property type="match status" value="1"/>
</dbReference>
<evidence type="ECO:0000256" key="4">
    <source>
        <dbReference type="ARBA" id="ARBA00022723"/>
    </source>
</evidence>
<organism evidence="13 14">
    <name type="scientific">Oedothorax gibbosus</name>
    <dbReference type="NCBI Taxonomy" id="931172"/>
    <lineage>
        <taxon>Eukaryota</taxon>
        <taxon>Metazoa</taxon>
        <taxon>Ecdysozoa</taxon>
        <taxon>Arthropoda</taxon>
        <taxon>Chelicerata</taxon>
        <taxon>Arachnida</taxon>
        <taxon>Araneae</taxon>
        <taxon>Araneomorphae</taxon>
        <taxon>Entelegynae</taxon>
        <taxon>Araneoidea</taxon>
        <taxon>Linyphiidae</taxon>
        <taxon>Erigoninae</taxon>
        <taxon>Oedothorax</taxon>
    </lineage>
</organism>
<dbReference type="SUPFAM" id="SSF54719">
    <property type="entry name" value="Fe,Mn superoxide dismutase (SOD), C-terminal domain"/>
    <property type="match status" value="1"/>
</dbReference>
<feature type="binding site" evidence="8">
    <location>
        <position position="209"/>
    </location>
    <ligand>
        <name>Mn(2+)</name>
        <dbReference type="ChEBI" id="CHEBI:29035"/>
    </ligand>
</feature>
<evidence type="ECO:0000313" key="14">
    <source>
        <dbReference type="Proteomes" id="UP000827092"/>
    </source>
</evidence>
<dbReference type="Proteomes" id="UP000827092">
    <property type="component" value="Unassembled WGS sequence"/>
</dbReference>
<keyword evidence="10" id="KW-0732">Signal</keyword>
<evidence type="ECO:0000259" key="11">
    <source>
        <dbReference type="Pfam" id="PF00081"/>
    </source>
</evidence>
<keyword evidence="14" id="KW-1185">Reference proteome</keyword>
<dbReference type="Gene3D" id="1.10.287.990">
    <property type="entry name" value="Fe,Mn superoxide dismutase (SOD) domain"/>
    <property type="match status" value="1"/>
</dbReference>
<feature type="domain" description="Manganese/iron superoxide dismutase C-terminal" evidence="12">
    <location>
        <begin position="137"/>
        <end position="241"/>
    </location>
</feature>
<dbReference type="InterPro" id="IPR019832">
    <property type="entry name" value="Mn/Fe_SOD_C"/>
</dbReference>
<evidence type="ECO:0000256" key="8">
    <source>
        <dbReference type="PIRSR" id="PIRSR000349-1"/>
    </source>
</evidence>
<dbReference type="EMBL" id="JAFNEN010000824">
    <property type="protein sequence ID" value="KAG8177051.1"/>
    <property type="molecule type" value="Genomic_DNA"/>
</dbReference>
<dbReference type="PRINTS" id="PR01703">
    <property type="entry name" value="MNSODISMTASE"/>
</dbReference>
<sequence length="255" mass="29850">MFILMLFSLLCSVECSKIAPAFYGLERPALEYELPPLLYTFDELEPYIDEGMAKIHYYEYHRAYIQEVNSILRKWRRNTFKGKHASRMSIIDILRNVSHIPPTYRNNLKNFGSGLVNHNLYWATISPNPHGEHRIPVGEVSQQINSKFGSFQEFKATFTDMAANHFGSGFVWLCRNYSAAENSEDMIIVTTENENSPISQGLLPILGVDIWEHAYNLKLHNQKAKYIENWWYLVDWRQVNNLADWWMGLKLHDEL</sequence>
<dbReference type="InterPro" id="IPR001189">
    <property type="entry name" value="Mn/Fe_SOD"/>
</dbReference>
<comment type="similarity">
    <text evidence="2 9">Belongs to the iron/manganese superoxide dismutase family.</text>
</comment>
<comment type="function">
    <text evidence="1">Destroys superoxide anion radicals which are normally produced within the cells and which are toxic to biological systems.</text>
</comment>
<dbReference type="InterPro" id="IPR036314">
    <property type="entry name" value="SOD_C_sf"/>
</dbReference>
<gene>
    <name evidence="13" type="ORF">JTE90_024938</name>
</gene>
<evidence type="ECO:0000259" key="12">
    <source>
        <dbReference type="Pfam" id="PF02777"/>
    </source>
</evidence>
<dbReference type="PIRSF" id="PIRSF000349">
    <property type="entry name" value="SODismutase"/>
    <property type="match status" value="1"/>
</dbReference>
<dbReference type="GO" id="GO:0046872">
    <property type="term" value="F:metal ion binding"/>
    <property type="evidence" value="ECO:0007669"/>
    <property type="project" value="UniProtKB-KW"/>
</dbReference>
<feature type="domain" description="Manganese/iron superoxide dismutase N-terminal" evidence="11">
    <location>
        <begin position="31"/>
        <end position="125"/>
    </location>
</feature>
<evidence type="ECO:0000256" key="1">
    <source>
        <dbReference type="ARBA" id="ARBA00002170"/>
    </source>
</evidence>
<dbReference type="Gene3D" id="3.55.40.20">
    <property type="entry name" value="Iron/manganese superoxide dismutase, C-terminal domain"/>
    <property type="match status" value="1"/>
</dbReference>
<feature type="binding site" evidence="8">
    <location>
        <position position="213"/>
    </location>
    <ligand>
        <name>Mn(2+)</name>
        <dbReference type="ChEBI" id="CHEBI:29035"/>
    </ligand>
</feature>
<keyword evidence="6" id="KW-0464">Manganese</keyword>
<feature type="chain" id="PRO_5043417338" description="Superoxide dismutase" evidence="10">
    <location>
        <begin position="16"/>
        <end position="255"/>
    </location>
</feature>
<reference evidence="13 14" key="1">
    <citation type="journal article" date="2022" name="Nat. Ecol. Evol.">
        <title>A masculinizing supergene underlies an exaggerated male reproductive morph in a spider.</title>
        <authorList>
            <person name="Hendrickx F."/>
            <person name="De Corte Z."/>
            <person name="Sonet G."/>
            <person name="Van Belleghem S.M."/>
            <person name="Kostlbacher S."/>
            <person name="Vangestel C."/>
        </authorList>
    </citation>
    <scope>NUCLEOTIDE SEQUENCE [LARGE SCALE GENOMIC DNA]</scope>
    <source>
        <strain evidence="13">W744_W776</strain>
    </source>
</reference>
<comment type="catalytic activity">
    <reaction evidence="7 9">
        <text>2 superoxide + 2 H(+) = H2O2 + O2</text>
        <dbReference type="Rhea" id="RHEA:20696"/>
        <dbReference type="ChEBI" id="CHEBI:15378"/>
        <dbReference type="ChEBI" id="CHEBI:15379"/>
        <dbReference type="ChEBI" id="CHEBI:16240"/>
        <dbReference type="ChEBI" id="CHEBI:18421"/>
        <dbReference type="EC" id="1.15.1.1"/>
    </reaction>
</comment>
<keyword evidence="4 8" id="KW-0479">Metal-binding</keyword>
<evidence type="ECO:0000313" key="13">
    <source>
        <dbReference type="EMBL" id="KAG8177051.1"/>
    </source>
</evidence>
<evidence type="ECO:0000256" key="10">
    <source>
        <dbReference type="SAM" id="SignalP"/>
    </source>
</evidence>
<comment type="function">
    <text evidence="9">Destroys radicals which are normally produced within the cells and which are toxic to biological systems.</text>
</comment>
<dbReference type="EC" id="1.15.1.1" evidence="3 9"/>
<feature type="signal peptide" evidence="10">
    <location>
        <begin position="1"/>
        <end position="15"/>
    </location>
</feature>
<evidence type="ECO:0000256" key="9">
    <source>
        <dbReference type="RuleBase" id="RU000414"/>
    </source>
</evidence>
<evidence type="ECO:0000256" key="5">
    <source>
        <dbReference type="ARBA" id="ARBA00023002"/>
    </source>
</evidence>
<dbReference type="SUPFAM" id="SSF46609">
    <property type="entry name" value="Fe,Mn superoxide dismutase (SOD), N-terminal domain"/>
    <property type="match status" value="1"/>
</dbReference>
<accession>A0AAV6TZ47</accession>
<keyword evidence="5 9" id="KW-0560">Oxidoreductase</keyword>
<comment type="caution">
    <text evidence="13">The sequence shown here is derived from an EMBL/GenBank/DDBJ whole genome shotgun (WGS) entry which is preliminary data.</text>
</comment>
<evidence type="ECO:0000256" key="7">
    <source>
        <dbReference type="ARBA" id="ARBA00049204"/>
    </source>
</evidence>
<proteinExistence type="inferred from homology"/>
<feature type="binding site" evidence="8">
    <location>
        <position position="118"/>
    </location>
    <ligand>
        <name>Mn(2+)</name>
        <dbReference type="ChEBI" id="CHEBI:29035"/>
    </ligand>
</feature>
<feature type="binding site" evidence="8">
    <location>
        <position position="56"/>
    </location>
    <ligand>
        <name>Mn(2+)</name>
        <dbReference type="ChEBI" id="CHEBI:29035"/>
    </ligand>
</feature>
<dbReference type="AlphaFoldDB" id="A0AAV6TZ47"/>
<evidence type="ECO:0000256" key="6">
    <source>
        <dbReference type="ARBA" id="ARBA00023211"/>
    </source>
</evidence>
<name>A0AAV6TZ47_9ARAC</name>
<protein>
    <recommendedName>
        <fullName evidence="3 9">Superoxide dismutase</fullName>
        <ecNumber evidence="3 9">1.15.1.1</ecNumber>
    </recommendedName>
</protein>
<dbReference type="Pfam" id="PF02777">
    <property type="entry name" value="Sod_Fe_C"/>
    <property type="match status" value="1"/>
</dbReference>
<dbReference type="GO" id="GO:0004784">
    <property type="term" value="F:superoxide dismutase activity"/>
    <property type="evidence" value="ECO:0007669"/>
    <property type="project" value="UniProtKB-EC"/>
</dbReference>
<evidence type="ECO:0000256" key="2">
    <source>
        <dbReference type="ARBA" id="ARBA00008714"/>
    </source>
</evidence>
<evidence type="ECO:0000256" key="3">
    <source>
        <dbReference type="ARBA" id="ARBA00012682"/>
    </source>
</evidence>
<dbReference type="InterPro" id="IPR036324">
    <property type="entry name" value="Mn/Fe_SOD_N_sf"/>
</dbReference>
<dbReference type="Pfam" id="PF00081">
    <property type="entry name" value="Sod_Fe_N"/>
    <property type="match status" value="1"/>
</dbReference>
<dbReference type="InterPro" id="IPR019831">
    <property type="entry name" value="Mn/Fe_SOD_N"/>
</dbReference>
<dbReference type="GO" id="GO:0005737">
    <property type="term" value="C:cytoplasm"/>
    <property type="evidence" value="ECO:0007669"/>
    <property type="project" value="TreeGrafter"/>
</dbReference>
<dbReference type="PANTHER" id="PTHR43595">
    <property type="entry name" value="37S RIBOSOMAL PROTEIN S26, MITOCHONDRIAL"/>
    <property type="match status" value="1"/>
</dbReference>